<dbReference type="Gene3D" id="3.90.320.10">
    <property type="match status" value="1"/>
</dbReference>
<reference evidence="2" key="1">
    <citation type="submission" date="2019-02" db="EMBL/GenBank/DDBJ databases">
        <title>A novel Candidatus Liberibacter species associated with the New Zealand native fuchsia psyllid, Ctenarytaina fuchsiae.</title>
        <authorList>
            <person name="Thompson S.M."/>
            <person name="Jorgensen N."/>
            <person name="David C."/>
            <person name="Bulman S.R."/>
            <person name="Smith G.R."/>
        </authorList>
    </citation>
    <scope>NUCLEOTIDE SEQUENCE</scope>
    <source>
        <strain evidence="2">Oxford</strain>
    </source>
</reference>
<dbReference type="NCBIfam" id="TIGR02786">
    <property type="entry name" value="addB_alphas"/>
    <property type="match status" value="1"/>
</dbReference>
<proteinExistence type="predicted"/>
<dbReference type="Pfam" id="PF12705">
    <property type="entry name" value="PDDEXK_1"/>
    <property type="match status" value="1"/>
</dbReference>
<dbReference type="SUPFAM" id="SSF52540">
    <property type="entry name" value="P-loop containing nucleoside triphosphate hydrolases"/>
    <property type="match status" value="1"/>
</dbReference>
<dbReference type="InterPro" id="IPR027417">
    <property type="entry name" value="P-loop_NTPase"/>
</dbReference>
<evidence type="ECO:0000313" key="2">
    <source>
        <dbReference type="EMBL" id="MBL0848756.1"/>
    </source>
</evidence>
<sequence length="1043" mass="118381">MKNQQSNIFTIASYSSFFREVVLSLLNGTLVESFRYTPSNPLSLASVTIYVPTKPAIQSLRSEFIDIIGDESIILPKIKPLGDPIEEYNLFNTELLLSHDLNPPISSIKRLLELARLILAWRNRLPDVLRSSYPESQLNLPISPSDAIWLAKKLANIIDIVELEEKSWQDLHSLDNEQYGSWWVLALDFLKIASKYWQERLVEIKSSSAVHHQIALLHAEAVRIAEQETKGPVIVAGSTGSIPATARLMSTIATDPMGAIVLPGLDVFMPENIWNTLTEQSRGIEKIHTTCSVHPQYSLAKLLHFLNIKREDVKCLGKINEDMHLRSMILSQALYPSEMDTTKHSKDIAKNKTLYLQQSFADVALIEANNEREEATAIAITLRMSLEGDTNKKSALITADRNLARRVKLELTRFGIDTNISSGVPLQATLQGSLLIALLNAVLNHDSMSIAILVKHPLAKFGFSEKNLSQAKSALELIALRGNKDSFDIMTLTSLVQQKISEQKHNQYPLNWQLRLSEEDKNLAILLADHIVKSIEPLASHKTDEDLHSTEDWSKWTVTCLENVCFDENRKLTNLWLKEEGKAFSSLFTQIIEAGPCIKANPVEWVEIVSVLISGETILPNTEQFSNLSILGTLESRLLGFDTLILGGLNEGSWPKHPPNNPFLSKMMQTDLGLETSEKYIGQAAHDFVMASGTRRLIYSRSLREDNIPTMASRWLQRLFLFGGTEFFNDLKKRGERYLSWARSLDVSKQKTTLSIRPRPFPPREKQPKRYSFSEIKQLISDPYAIYARKILRLDLMPRIKNAPDKKDRGILFHNIITELIQQKINKNTPEKILFMEQIIDSCFERENLPLYVDIIWRRRFYKIAHSFVLYEGQKRKDDAVIEQIFVNVPATMNIDSLGIQLTGIADRINILNTGFAEIIDYKTGSLPTIQMAQNLIDPQLALEAAAVQGGAFSQINCRKVSNLLYIRLKPEVSADCIIDEKYPRSVDDLSNKSLENLIEFIKLLQSGKQPFISHLHLLKKYNISSEYDHLARIDEWKEDYDA</sequence>
<dbReference type="InterPro" id="IPR014153">
    <property type="entry name" value="Ds_break_AddB"/>
</dbReference>
<dbReference type="InterPro" id="IPR038726">
    <property type="entry name" value="PDDEXK_AddAB-type"/>
</dbReference>
<dbReference type="EMBL" id="SEOL01000001">
    <property type="protein sequence ID" value="MBL0848756.1"/>
    <property type="molecule type" value="Genomic_DNA"/>
</dbReference>
<evidence type="ECO:0000259" key="1">
    <source>
        <dbReference type="Pfam" id="PF12705"/>
    </source>
</evidence>
<protein>
    <submittedName>
        <fullName evidence="2">Double-strand break repair protein AddB</fullName>
    </submittedName>
</protein>
<gene>
    <name evidence="2" type="primary">addB</name>
    <name evidence="2" type="ORF">EU981_01440</name>
</gene>
<feature type="domain" description="PD-(D/E)XK endonuclease-like" evidence="1">
    <location>
        <begin position="771"/>
        <end position="993"/>
    </location>
</feature>
<comment type="caution">
    <text evidence="2">The sequence shown here is derived from an EMBL/GenBank/DDBJ whole genome shotgun (WGS) entry which is preliminary data.</text>
</comment>
<dbReference type="Proteomes" id="UP000736856">
    <property type="component" value="Unassembled WGS sequence"/>
</dbReference>
<name>A0A937DIV6_9HYPH</name>
<dbReference type="InterPro" id="IPR011604">
    <property type="entry name" value="PDDEXK-like_dom_sf"/>
</dbReference>
<evidence type="ECO:0000313" key="3">
    <source>
        <dbReference type="Proteomes" id="UP000736856"/>
    </source>
</evidence>
<organism evidence="2 3">
    <name type="scientific">Candidatus Liberibacter ctenarytainae</name>
    <dbReference type="NCBI Taxonomy" id="2020335"/>
    <lineage>
        <taxon>Bacteria</taxon>
        <taxon>Pseudomonadati</taxon>
        <taxon>Pseudomonadota</taxon>
        <taxon>Alphaproteobacteria</taxon>
        <taxon>Hyphomicrobiales</taxon>
        <taxon>Rhizobiaceae</taxon>
        <taxon>Liberibacter</taxon>
    </lineage>
</organism>
<dbReference type="AlphaFoldDB" id="A0A937DIV6"/>
<accession>A0A937DIV6</accession>